<evidence type="ECO:0000313" key="1">
    <source>
        <dbReference type="EMBL" id="KAJ5390677.1"/>
    </source>
</evidence>
<dbReference type="AlphaFoldDB" id="A0A9W9VWK0"/>
<dbReference type="GeneID" id="81433853"/>
<comment type="caution">
    <text evidence="1">The sequence shown here is derived from an EMBL/GenBank/DDBJ whole genome shotgun (WGS) entry which is preliminary data.</text>
</comment>
<sequence>MGLHCPGARTGAFFVHALPESTSTKPIAKQISINLKGPVVAGAVQEWSYDQYWAPRLPSYQQPSRADLFDQLFVSHFIESFGFKESTADNPSSTWLDKLAVFITLPSPTLVKSSIRAGSMFFYGSLVHDVSIRTEANKWYLKALHGLRCLLEQQAGVFTGDIICSVVMLAHFETTAGTSGEAWFQHVQGATQMLQSGGPASCRDGFLHQLFRHLRLLAVSI</sequence>
<keyword evidence="2" id="KW-1185">Reference proteome</keyword>
<proteinExistence type="predicted"/>
<dbReference type="OrthoDB" id="3525185at2759"/>
<gene>
    <name evidence="1" type="ORF">N7496_001745</name>
</gene>
<organism evidence="1 2">
    <name type="scientific">Penicillium cataractarum</name>
    <dbReference type="NCBI Taxonomy" id="2100454"/>
    <lineage>
        <taxon>Eukaryota</taxon>
        <taxon>Fungi</taxon>
        <taxon>Dikarya</taxon>
        <taxon>Ascomycota</taxon>
        <taxon>Pezizomycotina</taxon>
        <taxon>Eurotiomycetes</taxon>
        <taxon>Eurotiomycetidae</taxon>
        <taxon>Eurotiales</taxon>
        <taxon>Aspergillaceae</taxon>
        <taxon>Penicillium</taxon>
    </lineage>
</organism>
<dbReference type="PANTHER" id="PTHR38111">
    <property type="entry name" value="ZN(2)-C6 FUNGAL-TYPE DOMAIN-CONTAINING PROTEIN-RELATED"/>
    <property type="match status" value="1"/>
</dbReference>
<accession>A0A9W9VWK0</accession>
<evidence type="ECO:0008006" key="3">
    <source>
        <dbReference type="Google" id="ProtNLM"/>
    </source>
</evidence>
<dbReference type="EMBL" id="JAPZBS010000001">
    <property type="protein sequence ID" value="KAJ5390677.1"/>
    <property type="molecule type" value="Genomic_DNA"/>
</dbReference>
<dbReference type="InterPro" id="IPR053178">
    <property type="entry name" value="Osmoadaptation_assoc"/>
</dbReference>
<dbReference type="RefSeq" id="XP_056561405.1">
    <property type="nucleotide sequence ID" value="XM_056694676.1"/>
</dbReference>
<evidence type="ECO:0000313" key="2">
    <source>
        <dbReference type="Proteomes" id="UP001147782"/>
    </source>
</evidence>
<dbReference type="PANTHER" id="PTHR38111:SF9">
    <property type="entry name" value="ZN(2)-C6 FUNGAL-TYPE DOMAIN-CONTAINING PROTEIN"/>
    <property type="match status" value="1"/>
</dbReference>
<dbReference type="Proteomes" id="UP001147782">
    <property type="component" value="Unassembled WGS sequence"/>
</dbReference>
<name>A0A9W9VWK0_9EURO</name>
<reference evidence="1" key="2">
    <citation type="journal article" date="2023" name="IMA Fungus">
        <title>Comparative genomic study of the Penicillium genus elucidates a diverse pangenome and 15 lateral gene transfer events.</title>
        <authorList>
            <person name="Petersen C."/>
            <person name="Sorensen T."/>
            <person name="Nielsen M.R."/>
            <person name="Sondergaard T.E."/>
            <person name="Sorensen J.L."/>
            <person name="Fitzpatrick D.A."/>
            <person name="Frisvad J.C."/>
            <person name="Nielsen K.L."/>
        </authorList>
    </citation>
    <scope>NUCLEOTIDE SEQUENCE</scope>
    <source>
        <strain evidence="1">IBT 29864</strain>
    </source>
</reference>
<reference evidence="1" key="1">
    <citation type="submission" date="2022-11" db="EMBL/GenBank/DDBJ databases">
        <authorList>
            <person name="Petersen C."/>
        </authorList>
    </citation>
    <scope>NUCLEOTIDE SEQUENCE</scope>
    <source>
        <strain evidence="1">IBT 29864</strain>
    </source>
</reference>
<protein>
    <recommendedName>
        <fullName evidence="3">Transcription factor domain-containing protein</fullName>
    </recommendedName>
</protein>